<evidence type="ECO:0000256" key="1">
    <source>
        <dbReference type="SAM" id="MobiDB-lite"/>
    </source>
</evidence>
<dbReference type="PANTHER" id="PTHR30522">
    <property type="entry name" value="NUCLEOSIDE TRIPHOSPHATE PYROPHOSPHOHYDROLASE"/>
    <property type="match status" value="1"/>
</dbReference>
<dbReference type="GO" id="GO:0046061">
    <property type="term" value="P:dATP catabolic process"/>
    <property type="evidence" value="ECO:0007669"/>
    <property type="project" value="TreeGrafter"/>
</dbReference>
<dbReference type="GO" id="GO:0046076">
    <property type="term" value="P:dTTP catabolic process"/>
    <property type="evidence" value="ECO:0007669"/>
    <property type="project" value="TreeGrafter"/>
</dbReference>
<dbReference type="RefSeq" id="WP_171906336.1">
    <property type="nucleotide sequence ID" value="NZ_FNAQ01000004.1"/>
</dbReference>
<evidence type="ECO:0000313" key="3">
    <source>
        <dbReference type="EMBL" id="SDE15030.1"/>
    </source>
</evidence>
<dbReference type="GO" id="GO:0047429">
    <property type="term" value="F:nucleoside triphosphate diphosphatase activity"/>
    <property type="evidence" value="ECO:0007669"/>
    <property type="project" value="TreeGrafter"/>
</dbReference>
<keyword evidence="3" id="KW-0808">Transferase</keyword>
<dbReference type="SUPFAM" id="SSF101386">
    <property type="entry name" value="all-alpha NTP pyrophosphatases"/>
    <property type="match status" value="1"/>
</dbReference>
<dbReference type="GO" id="GO:0008168">
    <property type="term" value="F:methyltransferase activity"/>
    <property type="evidence" value="ECO:0007669"/>
    <property type="project" value="UniProtKB-KW"/>
</dbReference>
<dbReference type="FunFam" id="1.10.287.1080:FF:000001">
    <property type="entry name" value="Nucleoside triphosphate pyrophosphohydrolase"/>
    <property type="match status" value="1"/>
</dbReference>
<dbReference type="STRING" id="57664.SAMN05661003_10482"/>
<dbReference type="InterPro" id="IPR004518">
    <property type="entry name" value="MazG-like_dom"/>
</dbReference>
<dbReference type="Proteomes" id="UP000243205">
    <property type="component" value="Unassembled WGS sequence"/>
</dbReference>
<dbReference type="GO" id="GO:0046047">
    <property type="term" value="P:TTP catabolic process"/>
    <property type="evidence" value="ECO:0007669"/>
    <property type="project" value="TreeGrafter"/>
</dbReference>
<dbReference type="InterPro" id="IPR048015">
    <property type="entry name" value="NTP-PPase_MazG-like_N"/>
</dbReference>
<proteinExistence type="predicted"/>
<evidence type="ECO:0000259" key="2">
    <source>
        <dbReference type="Pfam" id="PF03819"/>
    </source>
</evidence>
<dbReference type="GO" id="GO:0006203">
    <property type="term" value="P:dGTP catabolic process"/>
    <property type="evidence" value="ECO:0007669"/>
    <property type="project" value="TreeGrafter"/>
</dbReference>
<evidence type="ECO:0000313" key="4">
    <source>
        <dbReference type="Proteomes" id="UP000243205"/>
    </source>
</evidence>
<gene>
    <name evidence="3" type="ORF">SAMN05661003_10482</name>
</gene>
<sequence length="236" mass="26434">MPFPPPQRNQTQQADPLLDRLRALIVQLRSPGGCPWDQRQDWQSLAPHLLEECYEVLQAIDLQNGPLLCEELGDVLMLLVFLAEIAAEQQLFDFDQVIEGICAKLIRRHPHVFEKSTALSDSELHRQWQQIKQSERQNVRPPPTAGTARPLPALLQAQRQLQPPAGADQASQLLAQLTERLSATARQPEQLDAPGYGALLAELVRCGQSLQLDAESCLRQHLARLATQGQIKEEKS</sequence>
<dbReference type="GO" id="GO:0006950">
    <property type="term" value="P:response to stress"/>
    <property type="evidence" value="ECO:0007669"/>
    <property type="project" value="UniProtKB-ARBA"/>
</dbReference>
<reference evidence="4" key="1">
    <citation type="submission" date="2016-10" db="EMBL/GenBank/DDBJ databases">
        <authorList>
            <person name="Varghese N."/>
            <person name="Submissions S."/>
        </authorList>
    </citation>
    <scope>NUCLEOTIDE SEQUENCE [LARGE SCALE GENOMIC DNA]</scope>
    <source>
        <strain evidence="4">DSM 8987</strain>
    </source>
</reference>
<dbReference type="CDD" id="cd11528">
    <property type="entry name" value="NTP-PPase_MazG_Nterm"/>
    <property type="match status" value="1"/>
</dbReference>
<dbReference type="Gene3D" id="1.10.287.1080">
    <property type="entry name" value="MazG-like"/>
    <property type="match status" value="1"/>
</dbReference>
<keyword evidence="3" id="KW-0489">Methyltransferase</keyword>
<name>A0A1G7AJY1_9BACT</name>
<organism evidence="3 4">
    <name type="scientific">Desulfuromonas thiophila</name>
    <dbReference type="NCBI Taxonomy" id="57664"/>
    <lineage>
        <taxon>Bacteria</taxon>
        <taxon>Pseudomonadati</taxon>
        <taxon>Thermodesulfobacteriota</taxon>
        <taxon>Desulfuromonadia</taxon>
        <taxon>Desulfuromonadales</taxon>
        <taxon>Desulfuromonadaceae</taxon>
        <taxon>Desulfuromonas</taxon>
    </lineage>
</organism>
<feature type="region of interest" description="Disordered" evidence="1">
    <location>
        <begin position="130"/>
        <end position="149"/>
    </location>
</feature>
<dbReference type="GO" id="GO:0046081">
    <property type="term" value="P:dUTP catabolic process"/>
    <property type="evidence" value="ECO:0007669"/>
    <property type="project" value="TreeGrafter"/>
</dbReference>
<dbReference type="Pfam" id="PF03819">
    <property type="entry name" value="MazG"/>
    <property type="match status" value="1"/>
</dbReference>
<feature type="domain" description="NTP pyrophosphohydrolase MazG-like" evidence="2">
    <location>
        <begin position="41"/>
        <end position="113"/>
    </location>
</feature>
<dbReference type="EMBL" id="FNAQ01000004">
    <property type="protein sequence ID" value="SDE15030.1"/>
    <property type="molecule type" value="Genomic_DNA"/>
</dbReference>
<dbReference type="InterPro" id="IPR011551">
    <property type="entry name" value="NTP_PyrPHydrolase_MazG"/>
</dbReference>
<keyword evidence="4" id="KW-1185">Reference proteome</keyword>
<accession>A0A1G7AJY1</accession>
<dbReference type="NCBIfam" id="TIGR00444">
    <property type="entry name" value="mazG"/>
    <property type="match status" value="1"/>
</dbReference>
<dbReference type="GO" id="GO:0046052">
    <property type="term" value="P:UTP catabolic process"/>
    <property type="evidence" value="ECO:0007669"/>
    <property type="project" value="TreeGrafter"/>
</dbReference>
<dbReference type="GO" id="GO:0032259">
    <property type="term" value="P:methylation"/>
    <property type="evidence" value="ECO:0007669"/>
    <property type="project" value="UniProtKB-KW"/>
</dbReference>
<dbReference type="PANTHER" id="PTHR30522:SF0">
    <property type="entry name" value="NUCLEOSIDE TRIPHOSPHATE PYROPHOSPHOHYDROLASE"/>
    <property type="match status" value="1"/>
</dbReference>
<protein>
    <submittedName>
        <fullName evidence="3">Tetrapyrrole methylase family protein / MazG family protein</fullName>
    </submittedName>
</protein>
<dbReference type="AlphaFoldDB" id="A0A1G7AJY1"/>